<sequence length="37" mass="4129">MYSFLLKVYVGTQVNSLRTVLAVMLSCAMVCVGFIDR</sequence>
<gene>
    <name evidence="2" type="ORF">SDC9_148219</name>
</gene>
<evidence type="ECO:0000256" key="1">
    <source>
        <dbReference type="SAM" id="Phobius"/>
    </source>
</evidence>
<evidence type="ECO:0000313" key="2">
    <source>
        <dbReference type="EMBL" id="MPN01020.1"/>
    </source>
</evidence>
<dbReference type="EMBL" id="VSSQ01047043">
    <property type="protein sequence ID" value="MPN01020.1"/>
    <property type="molecule type" value="Genomic_DNA"/>
</dbReference>
<reference evidence="2" key="1">
    <citation type="submission" date="2019-08" db="EMBL/GenBank/DDBJ databases">
        <authorList>
            <person name="Kucharzyk K."/>
            <person name="Murdoch R.W."/>
            <person name="Higgins S."/>
            <person name="Loffler F."/>
        </authorList>
    </citation>
    <scope>NUCLEOTIDE SEQUENCE</scope>
</reference>
<proteinExistence type="predicted"/>
<accession>A0A645EI69</accession>
<organism evidence="2">
    <name type="scientific">bioreactor metagenome</name>
    <dbReference type="NCBI Taxonomy" id="1076179"/>
    <lineage>
        <taxon>unclassified sequences</taxon>
        <taxon>metagenomes</taxon>
        <taxon>ecological metagenomes</taxon>
    </lineage>
</organism>
<keyword evidence="1" id="KW-0472">Membrane</keyword>
<keyword evidence="1" id="KW-1133">Transmembrane helix</keyword>
<protein>
    <submittedName>
        <fullName evidence="2">Uncharacterized protein</fullName>
    </submittedName>
</protein>
<feature type="transmembrane region" description="Helical" evidence="1">
    <location>
        <begin position="16"/>
        <end position="35"/>
    </location>
</feature>
<name>A0A645EI69_9ZZZZ</name>
<keyword evidence="1" id="KW-0812">Transmembrane</keyword>
<dbReference type="AlphaFoldDB" id="A0A645EI69"/>
<comment type="caution">
    <text evidence="2">The sequence shown here is derived from an EMBL/GenBank/DDBJ whole genome shotgun (WGS) entry which is preliminary data.</text>
</comment>